<keyword evidence="2" id="KW-1185">Reference proteome</keyword>
<name>A0ABP0K0P6_9DINO</name>
<accession>A0ABP0K0P6</accession>
<protein>
    <submittedName>
        <fullName evidence="1">Uncharacterized protein</fullName>
    </submittedName>
</protein>
<reference evidence="1 2" key="1">
    <citation type="submission" date="2024-02" db="EMBL/GenBank/DDBJ databases">
        <authorList>
            <person name="Chen Y."/>
            <person name="Shah S."/>
            <person name="Dougan E. K."/>
            <person name="Thang M."/>
            <person name="Chan C."/>
        </authorList>
    </citation>
    <scope>NUCLEOTIDE SEQUENCE [LARGE SCALE GENOMIC DNA]</scope>
</reference>
<evidence type="ECO:0000313" key="1">
    <source>
        <dbReference type="EMBL" id="CAK9020341.1"/>
    </source>
</evidence>
<proteinExistence type="predicted"/>
<dbReference type="Proteomes" id="UP001642464">
    <property type="component" value="Unassembled WGS sequence"/>
</dbReference>
<evidence type="ECO:0000313" key="2">
    <source>
        <dbReference type="Proteomes" id="UP001642464"/>
    </source>
</evidence>
<gene>
    <name evidence="1" type="ORF">SCF082_LOCUS14873</name>
</gene>
<organism evidence="1 2">
    <name type="scientific">Durusdinium trenchii</name>
    <dbReference type="NCBI Taxonomy" id="1381693"/>
    <lineage>
        <taxon>Eukaryota</taxon>
        <taxon>Sar</taxon>
        <taxon>Alveolata</taxon>
        <taxon>Dinophyceae</taxon>
        <taxon>Suessiales</taxon>
        <taxon>Symbiodiniaceae</taxon>
        <taxon>Durusdinium</taxon>
    </lineage>
</organism>
<dbReference type="EMBL" id="CAXAMM010009435">
    <property type="protein sequence ID" value="CAK9020341.1"/>
    <property type="molecule type" value="Genomic_DNA"/>
</dbReference>
<comment type="caution">
    <text evidence="1">The sequence shown here is derived from an EMBL/GenBank/DDBJ whole genome shotgun (WGS) entry which is preliminary data.</text>
</comment>
<sequence>MLPRTRDCFEKIEADAKLDYCLPAKGALPGHVLKHSYSVVERHLERASPMTYKIGYTHDAYCRFYNSKYGYCTEWRNRWEGMVVVYASPDTVSASFVEAAMIQRFMGMQGCKNERDGGEGVVQSEDGPFLVYYVFRSFRRPSNAPLLMGYGSA</sequence>